<proteinExistence type="predicted"/>
<evidence type="ECO:0008006" key="4">
    <source>
        <dbReference type="Google" id="ProtNLM"/>
    </source>
</evidence>
<evidence type="ECO:0000256" key="1">
    <source>
        <dbReference type="SAM" id="SignalP"/>
    </source>
</evidence>
<dbReference type="Gramene" id="TKW05275">
    <property type="protein sequence ID" value="TKW05275"/>
    <property type="gene ID" value="SEVIR_7G165503v2"/>
</dbReference>
<dbReference type="EMBL" id="CM016558">
    <property type="protein sequence ID" value="TKW05275.1"/>
    <property type="molecule type" value="Genomic_DNA"/>
</dbReference>
<organism evidence="2 3">
    <name type="scientific">Setaria viridis</name>
    <name type="common">Green bristlegrass</name>
    <name type="synonym">Setaria italica subsp. viridis</name>
    <dbReference type="NCBI Taxonomy" id="4556"/>
    <lineage>
        <taxon>Eukaryota</taxon>
        <taxon>Viridiplantae</taxon>
        <taxon>Streptophyta</taxon>
        <taxon>Embryophyta</taxon>
        <taxon>Tracheophyta</taxon>
        <taxon>Spermatophyta</taxon>
        <taxon>Magnoliopsida</taxon>
        <taxon>Liliopsida</taxon>
        <taxon>Poales</taxon>
        <taxon>Poaceae</taxon>
        <taxon>PACMAD clade</taxon>
        <taxon>Panicoideae</taxon>
        <taxon>Panicodae</taxon>
        <taxon>Paniceae</taxon>
        <taxon>Cenchrinae</taxon>
        <taxon>Setaria</taxon>
    </lineage>
</organism>
<protein>
    <recommendedName>
        <fullName evidence="4">14-3-3 domain-containing protein</fullName>
    </recommendedName>
</protein>
<dbReference type="Proteomes" id="UP000298652">
    <property type="component" value="Chromosome 7"/>
</dbReference>
<accession>A0A4U6TUP3</accession>
<sequence>MSCVFFFFCCSLRYNLALATLDKCYMTIFWEKKNRDEAIE</sequence>
<reference evidence="2" key="1">
    <citation type="submission" date="2019-03" db="EMBL/GenBank/DDBJ databases">
        <title>WGS assembly of Setaria viridis.</title>
        <authorList>
            <person name="Huang P."/>
            <person name="Jenkins J."/>
            <person name="Grimwood J."/>
            <person name="Barry K."/>
            <person name="Healey A."/>
            <person name="Mamidi S."/>
            <person name="Sreedasyam A."/>
            <person name="Shu S."/>
            <person name="Feldman M."/>
            <person name="Wu J."/>
            <person name="Yu Y."/>
            <person name="Chen C."/>
            <person name="Johnson J."/>
            <person name="Rokhsar D."/>
            <person name="Baxter I."/>
            <person name="Schmutz J."/>
            <person name="Brutnell T."/>
            <person name="Kellogg E."/>
        </authorList>
    </citation>
    <scope>NUCLEOTIDE SEQUENCE [LARGE SCALE GENOMIC DNA]</scope>
</reference>
<evidence type="ECO:0000313" key="3">
    <source>
        <dbReference type="Proteomes" id="UP000298652"/>
    </source>
</evidence>
<feature type="chain" id="PRO_5020255477" description="14-3-3 domain-containing protein" evidence="1">
    <location>
        <begin position="20"/>
        <end position="40"/>
    </location>
</feature>
<name>A0A4U6TUP3_SETVI</name>
<keyword evidence="3" id="KW-1185">Reference proteome</keyword>
<evidence type="ECO:0000313" key="2">
    <source>
        <dbReference type="EMBL" id="TKW05275.1"/>
    </source>
</evidence>
<feature type="signal peptide" evidence="1">
    <location>
        <begin position="1"/>
        <end position="19"/>
    </location>
</feature>
<gene>
    <name evidence="2" type="ORF">SEVIR_7G165503v2</name>
</gene>
<dbReference type="AlphaFoldDB" id="A0A4U6TUP3"/>
<keyword evidence="1" id="KW-0732">Signal</keyword>